<evidence type="ECO:0000256" key="5">
    <source>
        <dbReference type="ARBA" id="ARBA00023136"/>
    </source>
</evidence>
<comment type="similarity">
    <text evidence="2 6">Belongs to the nematode receptor-like protein srg family.</text>
</comment>
<feature type="transmembrane region" description="Helical" evidence="6">
    <location>
        <begin position="6"/>
        <end position="26"/>
    </location>
</feature>
<dbReference type="InterPro" id="IPR000609">
    <property type="entry name" value="7TM_GPCR_serpentine_rcpt_Srg"/>
</dbReference>
<evidence type="ECO:0000256" key="6">
    <source>
        <dbReference type="RuleBase" id="RU280813"/>
    </source>
</evidence>
<comment type="subcellular location">
    <subcellularLocation>
        <location evidence="1">Membrane</location>
        <topology evidence="1">Multi-pass membrane protein</topology>
    </subcellularLocation>
</comment>
<keyword evidence="7" id="KW-1185">Reference proteome</keyword>
<keyword evidence="4 6" id="KW-1133">Transmembrane helix</keyword>
<evidence type="ECO:0000256" key="4">
    <source>
        <dbReference type="ARBA" id="ARBA00022989"/>
    </source>
</evidence>
<evidence type="ECO:0000256" key="3">
    <source>
        <dbReference type="ARBA" id="ARBA00022692"/>
    </source>
</evidence>
<dbReference type="Pfam" id="PF02118">
    <property type="entry name" value="Srg"/>
    <property type="match status" value="1"/>
</dbReference>
<keyword evidence="5 6" id="KW-0472">Membrane</keyword>
<evidence type="ECO:0000256" key="2">
    <source>
        <dbReference type="ARBA" id="ARBA00005692"/>
    </source>
</evidence>
<dbReference type="Proteomes" id="UP000492821">
    <property type="component" value="Unassembled WGS sequence"/>
</dbReference>
<evidence type="ECO:0000256" key="1">
    <source>
        <dbReference type="ARBA" id="ARBA00004141"/>
    </source>
</evidence>
<dbReference type="GO" id="GO:0016020">
    <property type="term" value="C:membrane"/>
    <property type="evidence" value="ECO:0007669"/>
    <property type="project" value="UniProtKB-SubCell"/>
</dbReference>
<reference evidence="8" key="2">
    <citation type="submission" date="2020-10" db="UniProtKB">
        <authorList>
            <consortium name="WormBaseParasite"/>
        </authorList>
    </citation>
    <scope>IDENTIFICATION</scope>
</reference>
<name>A0A7E4VB42_PANRE</name>
<evidence type="ECO:0000313" key="7">
    <source>
        <dbReference type="Proteomes" id="UP000492821"/>
    </source>
</evidence>
<proteinExistence type="inferred from homology"/>
<protein>
    <recommendedName>
        <fullName evidence="6">Serpentine receptor class gamma</fullName>
    </recommendedName>
</protein>
<dbReference type="GO" id="GO:0004888">
    <property type="term" value="F:transmembrane signaling receptor activity"/>
    <property type="evidence" value="ECO:0007669"/>
    <property type="project" value="InterPro"/>
</dbReference>
<dbReference type="GO" id="GO:0007606">
    <property type="term" value="P:sensory perception of chemical stimulus"/>
    <property type="evidence" value="ECO:0007669"/>
    <property type="project" value="UniProtKB-UniRule"/>
</dbReference>
<dbReference type="AlphaFoldDB" id="A0A7E4VB42"/>
<reference evidence="7" key="1">
    <citation type="journal article" date="2013" name="Genetics">
        <title>The draft genome and transcriptome of Panagrellus redivivus are shaped by the harsh demands of a free-living lifestyle.</title>
        <authorList>
            <person name="Srinivasan J."/>
            <person name="Dillman A.R."/>
            <person name="Macchietto M.G."/>
            <person name="Heikkinen L."/>
            <person name="Lakso M."/>
            <person name="Fracchia K.M."/>
            <person name="Antoshechkin I."/>
            <person name="Mortazavi A."/>
            <person name="Wong G."/>
            <person name="Sternberg P.W."/>
        </authorList>
    </citation>
    <scope>NUCLEOTIDE SEQUENCE [LARGE SCALE GENOMIC DNA]</scope>
    <source>
        <strain evidence="7">MT8872</strain>
    </source>
</reference>
<feature type="transmembrane region" description="Helical" evidence="6">
    <location>
        <begin position="91"/>
        <end position="117"/>
    </location>
</feature>
<dbReference type="WBParaSite" id="Pan_g18737.t1">
    <property type="protein sequence ID" value="Pan_g18737.t1"/>
    <property type="gene ID" value="Pan_g18737"/>
</dbReference>
<accession>A0A7E4VB42</accession>
<sequence length="215" mass="24439">MSKFIWPFFVIAFIIALSQSWFYYWCTFTLSRISGSDSYALVPALALFATNGSLRSAIIGFIAATSCILLNRCAAILLFRRKQAVIKSGGINLFFIAFIDFVFHLLHAVTEIIFVVIRNYPKLKFILTYTHVIRTWIIDFDCLHRPWILFIMSKNVRYGVIDCVSPRKTSTNNNQINDLRQAQPNVNRRSITAAIPECCGGSLMTFMAPPFGDSE</sequence>
<keyword evidence="3 6" id="KW-0812">Transmembrane</keyword>
<comment type="caution">
    <text evidence="6">Lacks conserved residue(s) required for the propagation of feature annotation.</text>
</comment>
<organism evidence="7 8">
    <name type="scientific">Panagrellus redivivus</name>
    <name type="common">Microworm</name>
    <dbReference type="NCBI Taxonomy" id="6233"/>
    <lineage>
        <taxon>Eukaryota</taxon>
        <taxon>Metazoa</taxon>
        <taxon>Ecdysozoa</taxon>
        <taxon>Nematoda</taxon>
        <taxon>Chromadorea</taxon>
        <taxon>Rhabditida</taxon>
        <taxon>Tylenchina</taxon>
        <taxon>Panagrolaimomorpha</taxon>
        <taxon>Panagrolaimoidea</taxon>
        <taxon>Panagrolaimidae</taxon>
        <taxon>Panagrellus</taxon>
    </lineage>
</organism>
<evidence type="ECO:0000313" key="8">
    <source>
        <dbReference type="WBParaSite" id="Pan_g18737.t1"/>
    </source>
</evidence>
<feature type="transmembrane region" description="Helical" evidence="6">
    <location>
        <begin position="60"/>
        <end position="79"/>
    </location>
</feature>